<dbReference type="OrthoDB" id="799930at2"/>
<evidence type="ECO:0000256" key="1">
    <source>
        <dbReference type="ARBA" id="ARBA00023125"/>
    </source>
</evidence>
<dbReference type="GO" id="GO:0006355">
    <property type="term" value="P:regulation of DNA-templated transcription"/>
    <property type="evidence" value="ECO:0007669"/>
    <property type="project" value="InterPro"/>
</dbReference>
<organism evidence="5 6">
    <name type="scientific">Ectopseudomonas mendocina</name>
    <name type="common">Pseudomonas mendocina</name>
    <dbReference type="NCBI Taxonomy" id="300"/>
    <lineage>
        <taxon>Bacteria</taxon>
        <taxon>Pseudomonadati</taxon>
        <taxon>Pseudomonadota</taxon>
        <taxon>Gammaproteobacteria</taxon>
        <taxon>Pseudomonadales</taxon>
        <taxon>Pseudomonadaceae</taxon>
        <taxon>Ectopseudomonas</taxon>
    </lineage>
</organism>
<evidence type="ECO:0000256" key="2">
    <source>
        <dbReference type="PROSITE-ProRule" id="PRU01091"/>
    </source>
</evidence>
<dbReference type="RefSeq" id="WP_106737766.1">
    <property type="nucleotide sequence ID" value="NZ_CP027657.1"/>
</dbReference>
<dbReference type="STRING" id="1001585.MDS_0209"/>
<dbReference type="AlphaFoldDB" id="A0A2R3QMI4"/>
<dbReference type="CDD" id="cd00383">
    <property type="entry name" value="trans_reg_C"/>
    <property type="match status" value="1"/>
</dbReference>
<keyword evidence="1 2" id="KW-0238">DNA-binding</keyword>
<dbReference type="Proteomes" id="UP000238327">
    <property type="component" value="Chromosome"/>
</dbReference>
<sequence length="278" mass="31359">MNSSPDMPPAESGSSNACPVIKTGRSDCYAHFYPALYQLTLVKNGIEEKIDLGYSGSRLLERLLQKPGEVVSREELMSHAWADRVVGQGSLNQQIYTLRQVLGDEKNREIIQTLPRRGYLLNPNHLVYPTSIDDIDDVTEQVESSAPQPAFLRRHGRQRASWVILLSLFSVIGIVQFFFLYQISQPEDLHSSEMNLGTLNVRYIDQQPQRLQQLILQTHGLTSRLTALADKPANLVLSLRGDFYELLCLQNNGTVRSLMLHESQLNQVADAQLSRCLP</sequence>
<dbReference type="GO" id="GO:0000160">
    <property type="term" value="P:phosphorelay signal transduction system"/>
    <property type="evidence" value="ECO:0007669"/>
    <property type="project" value="InterPro"/>
</dbReference>
<dbReference type="PROSITE" id="PS51755">
    <property type="entry name" value="OMPR_PHOB"/>
    <property type="match status" value="1"/>
</dbReference>
<dbReference type="InterPro" id="IPR001867">
    <property type="entry name" value="OmpR/PhoB-type_DNA-bd"/>
</dbReference>
<accession>A0A2R3QMI4</accession>
<proteinExistence type="predicted"/>
<protein>
    <submittedName>
        <fullName evidence="5">CadC family transcriptional regulator</fullName>
    </submittedName>
</protein>
<dbReference type="Pfam" id="PF00486">
    <property type="entry name" value="Trans_reg_C"/>
    <property type="match status" value="1"/>
</dbReference>
<dbReference type="GO" id="GO:0003677">
    <property type="term" value="F:DNA binding"/>
    <property type="evidence" value="ECO:0007669"/>
    <property type="project" value="UniProtKB-UniRule"/>
</dbReference>
<keyword evidence="3" id="KW-0812">Transmembrane</keyword>
<dbReference type="InterPro" id="IPR036388">
    <property type="entry name" value="WH-like_DNA-bd_sf"/>
</dbReference>
<feature type="domain" description="OmpR/PhoB-type" evidence="4">
    <location>
        <begin position="18"/>
        <end position="123"/>
    </location>
</feature>
<keyword evidence="3" id="KW-0472">Membrane</keyword>
<gene>
    <name evidence="5" type="ORF">C7A17_09285</name>
</gene>
<reference evidence="5 6" key="1">
    <citation type="submission" date="2018-03" db="EMBL/GenBank/DDBJ databases">
        <title>Complete genome sequence and methylome analysis of Pseudomonas mendocina NEB 698.</title>
        <authorList>
            <person name="Morgan R.D."/>
        </authorList>
    </citation>
    <scope>NUCLEOTIDE SEQUENCE [LARGE SCALE GENOMIC DNA]</scope>
    <source>
        <strain evidence="5 6">NEB698</strain>
    </source>
</reference>
<feature type="transmembrane region" description="Helical" evidence="3">
    <location>
        <begin position="162"/>
        <end position="181"/>
    </location>
</feature>
<dbReference type="SUPFAM" id="SSF46894">
    <property type="entry name" value="C-terminal effector domain of the bipartite response regulators"/>
    <property type="match status" value="1"/>
</dbReference>
<dbReference type="SMART" id="SM00862">
    <property type="entry name" value="Trans_reg_C"/>
    <property type="match status" value="1"/>
</dbReference>
<evidence type="ECO:0000259" key="4">
    <source>
        <dbReference type="PROSITE" id="PS51755"/>
    </source>
</evidence>
<feature type="DNA-binding region" description="OmpR/PhoB-type" evidence="2">
    <location>
        <begin position="18"/>
        <end position="123"/>
    </location>
</feature>
<dbReference type="EMBL" id="CP027657">
    <property type="protein sequence ID" value="AVO52954.1"/>
    <property type="molecule type" value="Genomic_DNA"/>
</dbReference>
<keyword evidence="3" id="KW-1133">Transmembrane helix</keyword>
<name>A0A2R3QMI4_ECTME</name>
<evidence type="ECO:0000313" key="6">
    <source>
        <dbReference type="Proteomes" id="UP000238327"/>
    </source>
</evidence>
<evidence type="ECO:0000313" key="5">
    <source>
        <dbReference type="EMBL" id="AVO52954.1"/>
    </source>
</evidence>
<dbReference type="InterPro" id="IPR016032">
    <property type="entry name" value="Sig_transdc_resp-reg_C-effctor"/>
</dbReference>
<evidence type="ECO:0000256" key="3">
    <source>
        <dbReference type="SAM" id="Phobius"/>
    </source>
</evidence>
<dbReference type="Gene3D" id="1.10.10.10">
    <property type="entry name" value="Winged helix-like DNA-binding domain superfamily/Winged helix DNA-binding domain"/>
    <property type="match status" value="1"/>
</dbReference>